<evidence type="ECO:0000256" key="8">
    <source>
        <dbReference type="SAM" id="Coils"/>
    </source>
</evidence>
<keyword evidence="13" id="KW-1185">Reference proteome</keyword>
<dbReference type="Gene3D" id="6.10.250.370">
    <property type="match status" value="1"/>
</dbReference>
<feature type="compositionally biased region" description="Pro residues" evidence="9">
    <location>
        <begin position="204"/>
        <end position="213"/>
    </location>
</feature>
<keyword evidence="3 7" id="KW-0813">Transport</keyword>
<evidence type="ECO:0000259" key="11">
    <source>
        <dbReference type="PROSITE" id="PS51322"/>
    </source>
</evidence>
<feature type="coiled-coil region" evidence="8">
    <location>
        <begin position="288"/>
        <end position="364"/>
    </location>
</feature>
<accession>A0A2B4SSR3</accession>
<dbReference type="Pfam" id="PF05743">
    <property type="entry name" value="UEV"/>
    <property type="match status" value="1"/>
</dbReference>
<dbReference type="Gene3D" id="3.10.110.10">
    <property type="entry name" value="Ubiquitin Conjugating Enzyme"/>
    <property type="match status" value="1"/>
</dbReference>
<comment type="subcellular location">
    <subcellularLocation>
        <location evidence="1">Endosome</location>
    </subcellularLocation>
</comment>
<dbReference type="PROSITE" id="PS51322">
    <property type="entry name" value="UEV"/>
    <property type="match status" value="1"/>
</dbReference>
<dbReference type="Proteomes" id="UP000225706">
    <property type="component" value="Unassembled WGS sequence"/>
</dbReference>
<protein>
    <submittedName>
        <fullName evidence="12">Tumor susceptibility gene 101 protein</fullName>
    </submittedName>
</protein>
<evidence type="ECO:0000256" key="9">
    <source>
        <dbReference type="SAM" id="MobiDB-lite"/>
    </source>
</evidence>
<dbReference type="Pfam" id="PF09454">
    <property type="entry name" value="Vps23_core"/>
    <property type="match status" value="1"/>
</dbReference>
<feature type="domain" description="SB" evidence="10">
    <location>
        <begin position="371"/>
        <end position="439"/>
    </location>
</feature>
<organism evidence="12 13">
    <name type="scientific">Stylophora pistillata</name>
    <name type="common">Smooth cauliflower coral</name>
    <dbReference type="NCBI Taxonomy" id="50429"/>
    <lineage>
        <taxon>Eukaryota</taxon>
        <taxon>Metazoa</taxon>
        <taxon>Cnidaria</taxon>
        <taxon>Anthozoa</taxon>
        <taxon>Hexacorallia</taxon>
        <taxon>Scleractinia</taxon>
        <taxon>Astrocoeniina</taxon>
        <taxon>Pocilloporidae</taxon>
        <taxon>Stylophora</taxon>
    </lineage>
</organism>
<comment type="similarity">
    <text evidence="2">Belongs to the ubiquitin-conjugating enzyme family. UEV subfamily.</text>
</comment>
<dbReference type="InterPro" id="IPR008883">
    <property type="entry name" value="UEV_N"/>
</dbReference>
<evidence type="ECO:0000313" key="12">
    <source>
        <dbReference type="EMBL" id="PFX32123.1"/>
    </source>
</evidence>
<dbReference type="GO" id="GO:0000813">
    <property type="term" value="C:ESCRT I complex"/>
    <property type="evidence" value="ECO:0007669"/>
    <property type="project" value="TreeGrafter"/>
</dbReference>
<dbReference type="InterPro" id="IPR017916">
    <property type="entry name" value="SB_dom"/>
</dbReference>
<dbReference type="PROSITE" id="PS51312">
    <property type="entry name" value="SB"/>
    <property type="match status" value="1"/>
</dbReference>
<reference evidence="13" key="1">
    <citation type="journal article" date="2017" name="bioRxiv">
        <title>Comparative analysis of the genomes of Stylophora pistillata and Acropora digitifera provides evidence for extensive differences between species of corals.</title>
        <authorList>
            <person name="Voolstra C.R."/>
            <person name="Li Y."/>
            <person name="Liew Y.J."/>
            <person name="Baumgarten S."/>
            <person name="Zoccola D."/>
            <person name="Flot J.-F."/>
            <person name="Tambutte S."/>
            <person name="Allemand D."/>
            <person name="Aranda M."/>
        </authorList>
    </citation>
    <scope>NUCLEOTIDE SEQUENCE [LARGE SCALE GENOMIC DNA]</scope>
</reference>
<keyword evidence="4" id="KW-0967">Endosome</keyword>
<dbReference type="AlphaFoldDB" id="A0A2B4SSR3"/>
<evidence type="ECO:0000256" key="5">
    <source>
        <dbReference type="ARBA" id="ARBA00022927"/>
    </source>
</evidence>
<name>A0A2B4SSR3_STYPI</name>
<sequence length="440" mass="49267">MDAHIRNRLGKYKHADLCHNDVRRALHQYSCLIPNLQNFTHNDGREVELLALDGTLPVMIRGVTYNIPVCVWLQENHPYVPPLVFVKPTSTMAIKASQYVDTSGKVYHPFLHEWSHPKSDLAALLQILCGVFAQQSPVYAKNTPTPLQPTHYNMPQQPHYPPQYGGYSPNPGAMPPYPVGGSPRMPVPQHMPMPGSSPGRPSGSRPPFPPYPPAGGSNMGPSNPPYPVTNHARYPPSTQPSYHGPAASIPPVTQANLVTTENSTAMSSTLKDEEIKLSLRSALEDKIRRSTRALFQQAQIELDELNRTQDELKRGSEKLRDILQKLEREQADVDNDIKLLTQKNEEISEVVNKLESNSENLEIDEAVVTTAPLYNQILNLFAEENAVEDTIYYLSESLRKEAIDLEVFLKHVRTLSRKQFMLRALLHKARKTAGLTEVVG</sequence>
<dbReference type="EMBL" id="LSMT01000027">
    <property type="protein sequence ID" value="PFX32123.1"/>
    <property type="molecule type" value="Genomic_DNA"/>
</dbReference>
<dbReference type="OrthoDB" id="306304at2759"/>
<dbReference type="STRING" id="50429.A0A2B4SSR3"/>
<evidence type="ECO:0000256" key="4">
    <source>
        <dbReference type="ARBA" id="ARBA00022753"/>
    </source>
</evidence>
<dbReference type="SUPFAM" id="SSF140111">
    <property type="entry name" value="Endosomal sorting complex assembly domain"/>
    <property type="match status" value="1"/>
</dbReference>
<evidence type="ECO:0000256" key="3">
    <source>
        <dbReference type="ARBA" id="ARBA00022448"/>
    </source>
</evidence>
<dbReference type="InterPro" id="IPR037202">
    <property type="entry name" value="ESCRT_assembly_dom"/>
</dbReference>
<evidence type="ECO:0000256" key="2">
    <source>
        <dbReference type="ARBA" id="ARBA00009594"/>
    </source>
</evidence>
<dbReference type="Gene3D" id="6.10.140.820">
    <property type="match status" value="1"/>
</dbReference>
<dbReference type="SUPFAM" id="SSF54495">
    <property type="entry name" value="UBC-like"/>
    <property type="match status" value="1"/>
</dbReference>
<proteinExistence type="inferred from homology"/>
<dbReference type="PANTHER" id="PTHR23306">
    <property type="entry name" value="TUMOR SUSCEPTIBILITY GENE 101 PROTEIN-RELATED"/>
    <property type="match status" value="1"/>
</dbReference>
<dbReference type="GO" id="GO:0015031">
    <property type="term" value="P:protein transport"/>
    <property type="evidence" value="ECO:0007669"/>
    <property type="project" value="UniProtKB-UniRule"/>
</dbReference>
<gene>
    <name evidence="12" type="primary">TSG101</name>
    <name evidence="12" type="ORF">AWC38_SpisGene3068</name>
</gene>
<evidence type="ECO:0000256" key="1">
    <source>
        <dbReference type="ARBA" id="ARBA00004177"/>
    </source>
</evidence>
<keyword evidence="5 7" id="KW-0653">Protein transport</keyword>
<dbReference type="PANTHER" id="PTHR23306:SF3">
    <property type="entry name" value="TUMOR SUPPRESSOR PROTEIN 101"/>
    <property type="match status" value="1"/>
</dbReference>
<feature type="region of interest" description="Disordered" evidence="9">
    <location>
        <begin position="155"/>
        <end position="250"/>
    </location>
</feature>
<dbReference type="CDD" id="cd11685">
    <property type="entry name" value="UEV_TSG101-like"/>
    <property type="match status" value="1"/>
</dbReference>
<feature type="domain" description="UEV" evidence="11">
    <location>
        <begin position="1"/>
        <end position="142"/>
    </location>
</feature>
<evidence type="ECO:0000259" key="10">
    <source>
        <dbReference type="PROSITE" id="PS51312"/>
    </source>
</evidence>
<dbReference type="GO" id="GO:0008333">
    <property type="term" value="P:endosome to lysosome transport"/>
    <property type="evidence" value="ECO:0007669"/>
    <property type="project" value="TreeGrafter"/>
</dbReference>
<evidence type="ECO:0000256" key="6">
    <source>
        <dbReference type="ARBA" id="ARBA00023054"/>
    </source>
</evidence>
<evidence type="ECO:0000256" key="7">
    <source>
        <dbReference type="PROSITE-ProRule" id="PRU00644"/>
    </source>
</evidence>
<dbReference type="InterPro" id="IPR052070">
    <property type="entry name" value="ESCRT-I_UEV_domain"/>
</dbReference>
<dbReference type="InterPro" id="IPR016135">
    <property type="entry name" value="UBQ-conjugating_enzyme/RWD"/>
</dbReference>
<keyword evidence="6 8" id="KW-0175">Coiled coil</keyword>
<evidence type="ECO:0000313" key="13">
    <source>
        <dbReference type="Proteomes" id="UP000225706"/>
    </source>
</evidence>
<comment type="caution">
    <text evidence="12">The sequence shown here is derived from an EMBL/GenBank/DDBJ whole genome shotgun (WGS) entry which is preliminary data.</text>
</comment>
<dbReference type="GO" id="GO:0043130">
    <property type="term" value="F:ubiquitin binding"/>
    <property type="evidence" value="ECO:0007669"/>
    <property type="project" value="TreeGrafter"/>
</dbReference>
<feature type="compositionally biased region" description="Low complexity" evidence="9">
    <location>
        <begin position="192"/>
        <end position="203"/>
    </location>
</feature>